<protein>
    <submittedName>
        <fullName evidence="3">Uncharacterized protein</fullName>
    </submittedName>
</protein>
<proteinExistence type="predicted"/>
<gene>
    <name evidence="3" type="ORF">D8Y22_03765</name>
</gene>
<reference evidence="3 4" key="1">
    <citation type="submission" date="2018-10" db="EMBL/GenBank/DDBJ databases">
        <title>Natronolimnobius sp. XQ-INN 246 isolated from Inner Mongolia Autonomous Region of China.</title>
        <authorList>
            <person name="Xue Q."/>
        </authorList>
    </citation>
    <scope>NUCLEOTIDE SEQUENCE [LARGE SCALE GENOMIC DNA]</scope>
    <source>
        <strain evidence="3 4">XQ-INN 246</strain>
    </source>
</reference>
<organism evidence="3 4">
    <name type="scientific">Salinadaptatus halalkaliphilus</name>
    <dbReference type="NCBI Taxonomy" id="2419781"/>
    <lineage>
        <taxon>Archaea</taxon>
        <taxon>Methanobacteriati</taxon>
        <taxon>Methanobacteriota</taxon>
        <taxon>Stenosarchaea group</taxon>
        <taxon>Halobacteria</taxon>
        <taxon>Halobacteriales</taxon>
        <taxon>Natrialbaceae</taxon>
        <taxon>Salinadaptatus</taxon>
    </lineage>
</organism>
<accession>A0A4S3TP36</accession>
<feature type="transmembrane region" description="Helical" evidence="2">
    <location>
        <begin position="166"/>
        <end position="187"/>
    </location>
</feature>
<dbReference type="AlphaFoldDB" id="A0A4S3TP36"/>
<keyword evidence="2" id="KW-1133">Transmembrane helix</keyword>
<evidence type="ECO:0000313" key="3">
    <source>
        <dbReference type="EMBL" id="THE66051.1"/>
    </source>
</evidence>
<dbReference type="OrthoDB" id="242565at2157"/>
<keyword evidence="4" id="KW-1185">Reference proteome</keyword>
<comment type="caution">
    <text evidence="3">The sequence shown here is derived from an EMBL/GenBank/DDBJ whole genome shotgun (WGS) entry which is preliminary data.</text>
</comment>
<name>A0A4S3TP36_9EURY</name>
<dbReference type="EMBL" id="RBZW01000012">
    <property type="protein sequence ID" value="THE66051.1"/>
    <property type="molecule type" value="Genomic_DNA"/>
</dbReference>
<keyword evidence="2" id="KW-0472">Membrane</keyword>
<sequence length="484" mass="51542">MPVPSRERFTALFARLEPGERRAVVDALWDAMGWETTLEDGLVVATRGGTVRRIAVDSPAAEADLVVSDDSESNIGTDAAVVDPGEIRDRLLYAIDRDEGERLFLEHFGTDLYAAADRSDRDTSVPAERSGRRVRGDASGAQSEDTARKPLLSTSRITIPAPDISVEGLTVVLLVGVFVAIALYAGAFAGPIGEGNDGESGDGPPIGSLDEPAESEIEDGEPTFGTEGSDPTSEDGSETRAVAAVLTLADEGGQSGTHGATNYPPPGIFHDGIHDVERMGEEHATTLEGAKALTHRVVVDGDPEAIPDGAPGDGALLVRLDGGTYHVAQRGSVADDWTTDGHERYADGEYEYEYVDRGNEAEPRYERRAIPGDPNATARSGAIGADLVETYFDDRDADVSPTLTAEIPGYQVTTTEPPAQIASEAEAYRAAAFVTETGIVHELEVKYHHEPTGSDIRITSQYDKFGAATVTEPQWYEDARNATA</sequence>
<feature type="region of interest" description="Disordered" evidence="1">
    <location>
        <begin position="195"/>
        <end position="238"/>
    </location>
</feature>
<feature type="compositionally biased region" description="Acidic residues" evidence="1">
    <location>
        <begin position="211"/>
        <end position="221"/>
    </location>
</feature>
<evidence type="ECO:0000256" key="2">
    <source>
        <dbReference type="SAM" id="Phobius"/>
    </source>
</evidence>
<dbReference type="Proteomes" id="UP000318864">
    <property type="component" value="Unassembled WGS sequence"/>
</dbReference>
<evidence type="ECO:0000256" key="1">
    <source>
        <dbReference type="SAM" id="MobiDB-lite"/>
    </source>
</evidence>
<keyword evidence="2" id="KW-0812">Transmembrane</keyword>
<feature type="compositionally biased region" description="Basic and acidic residues" evidence="1">
    <location>
        <begin position="117"/>
        <end position="136"/>
    </location>
</feature>
<evidence type="ECO:0000313" key="4">
    <source>
        <dbReference type="Proteomes" id="UP000318864"/>
    </source>
</evidence>
<feature type="region of interest" description="Disordered" evidence="1">
    <location>
        <begin position="117"/>
        <end position="149"/>
    </location>
</feature>
<dbReference type="RefSeq" id="WP_141463389.1">
    <property type="nucleotide sequence ID" value="NZ_RBZW01000012.1"/>
</dbReference>